<keyword evidence="6" id="KW-0853">WD repeat</keyword>
<dbReference type="InterPro" id="IPR036322">
    <property type="entry name" value="WD40_repeat_dom_sf"/>
</dbReference>
<feature type="repeat" description="WD" evidence="6">
    <location>
        <begin position="87"/>
        <end position="129"/>
    </location>
</feature>
<gene>
    <name evidence="8" type="primary">LOC102809412</name>
</gene>
<dbReference type="Gene3D" id="2.130.10.10">
    <property type="entry name" value="YVTN repeat-like/Quinoprotein amine dehydrogenase"/>
    <property type="match status" value="1"/>
</dbReference>
<comment type="subcellular location">
    <subcellularLocation>
        <location evidence="2">Cytoplasm</location>
    </subcellularLocation>
    <subcellularLocation>
        <location evidence="1">Nucleus</location>
    </subcellularLocation>
</comment>
<accession>A0ABM0MDT1</accession>
<dbReference type="SUPFAM" id="SSF50978">
    <property type="entry name" value="WD40 repeat-like"/>
    <property type="match status" value="1"/>
</dbReference>
<feature type="non-terminal residue" evidence="8">
    <location>
        <position position="151"/>
    </location>
</feature>
<evidence type="ECO:0000313" key="7">
    <source>
        <dbReference type="Proteomes" id="UP000694865"/>
    </source>
</evidence>
<proteinExistence type="predicted"/>
<dbReference type="Proteomes" id="UP000694865">
    <property type="component" value="Unplaced"/>
</dbReference>
<evidence type="ECO:0000256" key="4">
    <source>
        <dbReference type="ARBA" id="ARBA00023242"/>
    </source>
</evidence>
<organism evidence="7 8">
    <name type="scientific">Saccoglossus kowalevskii</name>
    <name type="common">Acorn worm</name>
    <dbReference type="NCBI Taxonomy" id="10224"/>
    <lineage>
        <taxon>Eukaryota</taxon>
        <taxon>Metazoa</taxon>
        <taxon>Hemichordata</taxon>
        <taxon>Enteropneusta</taxon>
        <taxon>Harrimaniidae</taxon>
        <taxon>Saccoglossus</taxon>
    </lineage>
</organism>
<reference evidence="8" key="1">
    <citation type="submission" date="2025-08" db="UniProtKB">
        <authorList>
            <consortium name="RefSeq"/>
        </authorList>
    </citation>
    <scope>IDENTIFICATION</scope>
    <source>
        <tissue evidence="8">Testes</tissue>
    </source>
</reference>
<evidence type="ECO:0000256" key="5">
    <source>
        <dbReference type="ARBA" id="ARBA00040954"/>
    </source>
</evidence>
<evidence type="ECO:0000256" key="6">
    <source>
        <dbReference type="PROSITE-ProRule" id="PRU00221"/>
    </source>
</evidence>
<keyword evidence="3" id="KW-0963">Cytoplasm</keyword>
<keyword evidence="4" id="KW-0539">Nucleus</keyword>
<sequence length="151" mass="16678">MTRCLNCIILKKKYSIYDSIKTTVTYQQTVNTIISYDESPKNERFTGTSQLSHKLKTTYKASTSKIVSSFKTGTSGSSSMCQIIRAFRGHRDGVWEVCASKSGQPVLGTASADRTARLWHIATGACVLQYLGHSGSVNSIRFHPNEYLAVT</sequence>
<keyword evidence="7" id="KW-1185">Reference proteome</keyword>
<dbReference type="PROSITE" id="PS50082">
    <property type="entry name" value="WD_REPEATS_2"/>
    <property type="match status" value="1"/>
</dbReference>
<dbReference type="Pfam" id="PF00400">
    <property type="entry name" value="WD40"/>
    <property type="match status" value="2"/>
</dbReference>
<evidence type="ECO:0000256" key="2">
    <source>
        <dbReference type="ARBA" id="ARBA00004496"/>
    </source>
</evidence>
<dbReference type="SMART" id="SM00320">
    <property type="entry name" value="WD40"/>
    <property type="match status" value="1"/>
</dbReference>
<name>A0ABM0MDT1_SACKO</name>
<evidence type="ECO:0000256" key="1">
    <source>
        <dbReference type="ARBA" id="ARBA00004123"/>
    </source>
</evidence>
<dbReference type="InterPro" id="IPR015943">
    <property type="entry name" value="WD40/YVTN_repeat-like_dom_sf"/>
</dbReference>
<protein>
    <recommendedName>
        <fullName evidence="5">WD repeat-containing protein 37</fullName>
    </recommendedName>
</protein>
<dbReference type="GeneID" id="102809412"/>
<dbReference type="PANTHER" id="PTHR19855">
    <property type="entry name" value="WD40 REPEAT PROTEIN 12, 37"/>
    <property type="match status" value="1"/>
</dbReference>
<dbReference type="RefSeq" id="XP_006818172.1">
    <property type="nucleotide sequence ID" value="XM_006818109.1"/>
</dbReference>
<evidence type="ECO:0000256" key="3">
    <source>
        <dbReference type="ARBA" id="ARBA00022490"/>
    </source>
</evidence>
<dbReference type="PANTHER" id="PTHR19855:SF12">
    <property type="entry name" value="WD REPEAT-CONTAINING PROTEIN 37"/>
    <property type="match status" value="1"/>
</dbReference>
<evidence type="ECO:0000313" key="8">
    <source>
        <dbReference type="RefSeq" id="XP_006818172.1"/>
    </source>
</evidence>
<dbReference type="InterPro" id="IPR001680">
    <property type="entry name" value="WD40_rpt"/>
</dbReference>